<keyword evidence="1" id="KW-0472">Membrane</keyword>
<feature type="transmembrane region" description="Helical" evidence="1">
    <location>
        <begin position="63"/>
        <end position="84"/>
    </location>
</feature>
<keyword evidence="1" id="KW-0812">Transmembrane</keyword>
<accession>A0A6C0HYR0</accession>
<organism evidence="2">
    <name type="scientific">viral metagenome</name>
    <dbReference type="NCBI Taxonomy" id="1070528"/>
    <lineage>
        <taxon>unclassified sequences</taxon>
        <taxon>metagenomes</taxon>
        <taxon>organismal metagenomes</taxon>
    </lineage>
</organism>
<keyword evidence="1" id="KW-1133">Transmembrane helix</keyword>
<protein>
    <submittedName>
        <fullName evidence="2">Uncharacterized protein</fullName>
    </submittedName>
</protein>
<sequence>MNTKSAAYPSLKQIVHVYSTILPTWTFPFLTLTIASCSVFFSWFSGTYLFYDQPLLTRMIRQWMFTVIEYSVLVPGIGASIEVLGYSQNSLALLSNVFQLISYFILNRVTTKVPFTWRQYTAFGFIIAAIFLVI</sequence>
<evidence type="ECO:0000256" key="1">
    <source>
        <dbReference type="SAM" id="Phobius"/>
    </source>
</evidence>
<proteinExistence type="predicted"/>
<feature type="transmembrane region" description="Helical" evidence="1">
    <location>
        <begin position="27"/>
        <end position="51"/>
    </location>
</feature>
<reference evidence="2" key="1">
    <citation type="journal article" date="2020" name="Nature">
        <title>Giant virus diversity and host interactions through global metagenomics.</title>
        <authorList>
            <person name="Schulz F."/>
            <person name="Roux S."/>
            <person name="Paez-Espino D."/>
            <person name="Jungbluth S."/>
            <person name="Walsh D.A."/>
            <person name="Denef V.J."/>
            <person name="McMahon K.D."/>
            <person name="Konstantinidis K.T."/>
            <person name="Eloe-Fadrosh E.A."/>
            <person name="Kyrpides N.C."/>
            <person name="Woyke T."/>
        </authorList>
    </citation>
    <scope>NUCLEOTIDE SEQUENCE</scope>
    <source>
        <strain evidence="2">GVMAG-M-3300023184-17</strain>
    </source>
</reference>
<feature type="transmembrane region" description="Helical" evidence="1">
    <location>
        <begin position="115"/>
        <end position="133"/>
    </location>
</feature>
<dbReference type="InterPro" id="IPR007437">
    <property type="entry name" value="DUF486"/>
</dbReference>
<dbReference type="EMBL" id="MN740041">
    <property type="protein sequence ID" value="QHT85287.1"/>
    <property type="molecule type" value="Genomic_DNA"/>
</dbReference>
<dbReference type="AlphaFoldDB" id="A0A6C0HYR0"/>
<name>A0A6C0HYR0_9ZZZZ</name>
<evidence type="ECO:0000313" key="2">
    <source>
        <dbReference type="EMBL" id="QHT85287.1"/>
    </source>
</evidence>
<feature type="transmembrane region" description="Helical" evidence="1">
    <location>
        <begin position="90"/>
        <end position="106"/>
    </location>
</feature>
<dbReference type="Pfam" id="PF04342">
    <property type="entry name" value="DMT_6"/>
    <property type="match status" value="1"/>
</dbReference>